<dbReference type="STRING" id="240303.SAMN05421677_11437"/>
<proteinExistence type="predicted"/>
<feature type="transmembrane region" description="Helical" evidence="1">
    <location>
        <begin position="129"/>
        <end position="151"/>
    </location>
</feature>
<reference evidence="3" key="1">
    <citation type="submission" date="2016-10" db="EMBL/GenBank/DDBJ databases">
        <authorList>
            <person name="Varghese N."/>
            <person name="Submissions S."/>
        </authorList>
    </citation>
    <scope>NUCLEOTIDE SEQUENCE [LARGE SCALE GENOMIC DNA]</scope>
    <source>
        <strain evidence="3">CGMCC 1.3703</strain>
    </source>
</reference>
<dbReference type="Proteomes" id="UP000198860">
    <property type="component" value="Unassembled WGS sequence"/>
</dbReference>
<feature type="transmembrane region" description="Helical" evidence="1">
    <location>
        <begin position="38"/>
        <end position="58"/>
    </location>
</feature>
<dbReference type="AlphaFoldDB" id="A0A1H0R1H9"/>
<protein>
    <submittedName>
        <fullName evidence="2">Uncharacterized protein</fullName>
    </submittedName>
</protein>
<evidence type="ECO:0000256" key="1">
    <source>
        <dbReference type="SAM" id="Phobius"/>
    </source>
</evidence>
<accession>A0A1H0R1H9</accession>
<keyword evidence="1" id="KW-1133">Transmembrane helix</keyword>
<name>A0A1H0R1H9_HALAD</name>
<feature type="transmembrane region" description="Helical" evidence="1">
    <location>
        <begin position="7"/>
        <end position="26"/>
    </location>
</feature>
<keyword evidence="3" id="KW-1185">Reference proteome</keyword>
<keyword evidence="1" id="KW-0812">Transmembrane</keyword>
<sequence length="156" mass="17779">MSEKNLLYANVGCVILLGLLLFLGFVTAEADATQQVMILISEIIGGITLVVAILSLFYIKSDQRFLPLSILCFLAPWLLYGIGYEVGFDAATPYTWIWFIGLYILLIVGFIFIRIGYKKIEGHYKLVSAFLLFINAIFFVYLIFIQIWWSIPFLNS</sequence>
<organism evidence="2 3">
    <name type="scientific">Halobacillus aidingensis</name>
    <dbReference type="NCBI Taxonomy" id="240303"/>
    <lineage>
        <taxon>Bacteria</taxon>
        <taxon>Bacillati</taxon>
        <taxon>Bacillota</taxon>
        <taxon>Bacilli</taxon>
        <taxon>Bacillales</taxon>
        <taxon>Bacillaceae</taxon>
        <taxon>Halobacillus</taxon>
    </lineage>
</organism>
<evidence type="ECO:0000313" key="2">
    <source>
        <dbReference type="EMBL" id="SDP23270.1"/>
    </source>
</evidence>
<dbReference type="OrthoDB" id="2969594at2"/>
<feature type="transmembrane region" description="Helical" evidence="1">
    <location>
        <begin position="96"/>
        <end position="117"/>
    </location>
</feature>
<gene>
    <name evidence="2" type="ORF">SAMN05421677_11437</name>
</gene>
<dbReference type="RefSeq" id="WP_089653140.1">
    <property type="nucleotide sequence ID" value="NZ_FNIZ01000014.1"/>
</dbReference>
<keyword evidence="1" id="KW-0472">Membrane</keyword>
<feature type="transmembrane region" description="Helical" evidence="1">
    <location>
        <begin position="65"/>
        <end position="84"/>
    </location>
</feature>
<dbReference type="EMBL" id="FNIZ01000014">
    <property type="protein sequence ID" value="SDP23270.1"/>
    <property type="molecule type" value="Genomic_DNA"/>
</dbReference>
<evidence type="ECO:0000313" key="3">
    <source>
        <dbReference type="Proteomes" id="UP000198860"/>
    </source>
</evidence>